<feature type="domain" description="Response regulatory" evidence="3">
    <location>
        <begin position="7"/>
        <end position="121"/>
    </location>
</feature>
<dbReference type="CDD" id="cd17569">
    <property type="entry name" value="REC_HupR-like"/>
    <property type="match status" value="1"/>
</dbReference>
<dbReference type="PANTHER" id="PTHR44591">
    <property type="entry name" value="STRESS RESPONSE REGULATOR PROTEIN 1"/>
    <property type="match status" value="1"/>
</dbReference>
<gene>
    <name evidence="4" type="ORF">GCM10023338_19180</name>
</gene>
<evidence type="ECO:0000313" key="5">
    <source>
        <dbReference type="Proteomes" id="UP001500631"/>
    </source>
</evidence>
<feature type="modified residue" description="4-aspartylphosphate" evidence="2">
    <location>
        <position position="55"/>
    </location>
</feature>
<dbReference type="InterPro" id="IPR001789">
    <property type="entry name" value="Sig_transdc_resp-reg_receiver"/>
</dbReference>
<accession>A0ABP9MX10</accession>
<keyword evidence="5" id="KW-1185">Reference proteome</keyword>
<evidence type="ECO:0000256" key="1">
    <source>
        <dbReference type="ARBA" id="ARBA00022553"/>
    </source>
</evidence>
<proteinExistence type="predicted"/>
<reference evidence="5" key="1">
    <citation type="journal article" date="2019" name="Int. J. Syst. Evol. Microbiol.">
        <title>The Global Catalogue of Microorganisms (GCM) 10K type strain sequencing project: providing services to taxonomists for standard genome sequencing and annotation.</title>
        <authorList>
            <consortium name="The Broad Institute Genomics Platform"/>
            <consortium name="The Broad Institute Genome Sequencing Center for Infectious Disease"/>
            <person name="Wu L."/>
            <person name="Ma J."/>
        </authorList>
    </citation>
    <scope>NUCLEOTIDE SEQUENCE [LARGE SCALE GENOMIC DNA]</scope>
    <source>
        <strain evidence="5">JCM 18424</strain>
    </source>
</reference>
<organism evidence="4 5">
    <name type="scientific">Wohlfahrtiimonas larvae</name>
    <dbReference type="NCBI Taxonomy" id="1157986"/>
    <lineage>
        <taxon>Bacteria</taxon>
        <taxon>Pseudomonadati</taxon>
        <taxon>Pseudomonadota</taxon>
        <taxon>Gammaproteobacteria</taxon>
        <taxon>Cardiobacteriales</taxon>
        <taxon>Ignatzschineriaceae</taxon>
        <taxon>Wohlfahrtiimonas</taxon>
    </lineage>
</organism>
<dbReference type="Proteomes" id="UP001500631">
    <property type="component" value="Unassembled WGS sequence"/>
</dbReference>
<keyword evidence="1 2" id="KW-0597">Phosphoprotein</keyword>
<dbReference type="Gene3D" id="3.40.50.2300">
    <property type="match status" value="2"/>
</dbReference>
<evidence type="ECO:0000256" key="2">
    <source>
        <dbReference type="PROSITE-ProRule" id="PRU00169"/>
    </source>
</evidence>
<dbReference type="EMBL" id="BAABKE010000006">
    <property type="protein sequence ID" value="GAA5102209.1"/>
    <property type="molecule type" value="Genomic_DNA"/>
</dbReference>
<dbReference type="PANTHER" id="PTHR44591:SF19">
    <property type="entry name" value="TWO-COMPONENT RESPONSE REGULATOR-RELATED"/>
    <property type="match status" value="1"/>
</dbReference>
<dbReference type="PROSITE" id="PS50110">
    <property type="entry name" value="RESPONSE_REGULATORY"/>
    <property type="match status" value="1"/>
</dbReference>
<name>A0ABP9MX10_9GAMM</name>
<dbReference type="SUPFAM" id="SSF52172">
    <property type="entry name" value="CheY-like"/>
    <property type="match status" value="2"/>
</dbReference>
<dbReference type="InterPro" id="IPR011006">
    <property type="entry name" value="CheY-like_superfamily"/>
</dbReference>
<protein>
    <submittedName>
        <fullName evidence="4">Response regulator</fullName>
    </submittedName>
</protein>
<dbReference type="SMART" id="SM00448">
    <property type="entry name" value="REC"/>
    <property type="match status" value="1"/>
</dbReference>
<evidence type="ECO:0000259" key="3">
    <source>
        <dbReference type="PROSITE" id="PS50110"/>
    </source>
</evidence>
<comment type="caution">
    <text evidence="4">The sequence shown here is derived from an EMBL/GenBank/DDBJ whole genome shotgun (WGS) entry which is preliminary data.</text>
</comment>
<evidence type="ECO:0000313" key="4">
    <source>
        <dbReference type="EMBL" id="GAA5102209.1"/>
    </source>
</evidence>
<dbReference type="Pfam" id="PF00072">
    <property type="entry name" value="Response_reg"/>
    <property type="match status" value="1"/>
</dbReference>
<dbReference type="RefSeq" id="WP_077926369.1">
    <property type="nucleotide sequence ID" value="NZ_BAABKE010000006.1"/>
</dbReference>
<dbReference type="InterPro" id="IPR050595">
    <property type="entry name" value="Bact_response_regulator"/>
</dbReference>
<sequence>MIRKKINILCVDDEQLILNALTALLRLRYNVITTTDAREAVEILKTTDVAVVISDQRMPEMLGSEFLKIAKEISPHTTRILLTGFSDLGAIISTVNESEVYRFLTKPWSNNEVLEIVRDAVEVSKALRENAVDIQPEKELFQDVVLNAEPTKNWEDSYIIYKSTVSSSEFDITQETPESVKVLIARNSEEVLQLLSKYPVKLIITYSPFSSGDDIELLKYLKRELPELLSIGLVRHTDYQDIITLINEAKLYRYVVMPSKPGQVAHFINSAIVMFHKFSQSPNLLKHQQVQEKTPIKESLLGLLGGMKRFFKFS</sequence>